<reference evidence="3 4" key="1">
    <citation type="journal article" date="2019" name="New Phytol.">
        <title>Comparative genomics reveals unique wood-decay strategies and fruiting body development in the Schizophyllaceae.</title>
        <authorList>
            <person name="Almasi E."/>
            <person name="Sahu N."/>
            <person name="Krizsan K."/>
            <person name="Balint B."/>
            <person name="Kovacs G.M."/>
            <person name="Kiss B."/>
            <person name="Cseklye J."/>
            <person name="Drula E."/>
            <person name="Henrissat B."/>
            <person name="Nagy I."/>
            <person name="Chovatia M."/>
            <person name="Adam C."/>
            <person name="LaButti K."/>
            <person name="Lipzen A."/>
            <person name="Riley R."/>
            <person name="Grigoriev I.V."/>
            <person name="Nagy L.G."/>
        </authorList>
    </citation>
    <scope>NUCLEOTIDE SEQUENCE [LARGE SCALE GENOMIC DNA]</scope>
    <source>
        <strain evidence="3 4">NL-1724</strain>
    </source>
</reference>
<feature type="compositionally biased region" description="Low complexity" evidence="1">
    <location>
        <begin position="713"/>
        <end position="745"/>
    </location>
</feature>
<feature type="compositionally biased region" description="Polar residues" evidence="1">
    <location>
        <begin position="760"/>
        <end position="778"/>
    </location>
</feature>
<dbReference type="OrthoDB" id="435275at2759"/>
<dbReference type="AlphaFoldDB" id="A0A550C3Z1"/>
<feature type="region of interest" description="Disordered" evidence="1">
    <location>
        <begin position="334"/>
        <end position="360"/>
    </location>
</feature>
<accession>A0A550C3Z1</accession>
<feature type="compositionally biased region" description="Acidic residues" evidence="1">
    <location>
        <begin position="490"/>
        <end position="504"/>
    </location>
</feature>
<dbReference type="Pfam" id="PF10513">
    <property type="entry name" value="EPL1"/>
    <property type="match status" value="1"/>
</dbReference>
<feature type="region of interest" description="Disordered" evidence="1">
    <location>
        <begin position="489"/>
        <end position="522"/>
    </location>
</feature>
<evidence type="ECO:0000256" key="1">
    <source>
        <dbReference type="SAM" id="MobiDB-lite"/>
    </source>
</evidence>
<feature type="compositionally biased region" description="Low complexity" evidence="1">
    <location>
        <begin position="667"/>
        <end position="676"/>
    </location>
</feature>
<sequence>MGSRPFHGGASLRKTPRITNKTRLKLHRDELDLDFIPDDEEESARLSQQTQGVDQEDSKEVHLLQALSRHDPRSGGASSVQAFIPIPDNTGVADNYDTLYPPKKWKDPITYLCTSTTVEESITDAIADGLTYYLDERDADWLNRNNEAARGEGTSAQGAISANARTSVRNTKGKGKEDASVLITENEFELVMGAFEWVTQQNTEFLHIGLQNGMPFPGFAEYQTFFSAPLPRKLFASYLVPAWAPPPPQLLKVARAIYPHWRHRREERGGHRIIPSLNYDESDVSNESYVCFRRRDTKAVRKTRAQQSSSSEKLARLQADLAAPIGIARALYQRETPRGTRRKPRNCCSPSRRFPTLGDKDDEANYLVDKERVVRKHADSGRTPLAKLRAPADPSNVSGKSADVAIKPQERLTSPYQQPSATWGRRWYPTDGSRRSDRYGRGGRLLVDRRSTAVRRIDASARRSAIFPDIGLSSLASTSQSTLFGSITEVQDEQPDADDSGETSDDSRSQAPSPPVAIPDAETPDDRLLAQWAFDVDDTPAVGPEGLEEQDRILLDDFSSRYELKFTSSIFHEADVMNLGTHAAFHYMNAEGREVERPLLFMPALRPQIRDPRIMQQAMLARRAGAAQAQQAAQPPVVTAQPVGMQTVVTGTQKNGQGLAAAPAPPMAQQAATPQPGAQPPHVAVPHHQRARPPPIQLPSNVLAAPRPASTNPAPAQVPTVSQQQSPPNASAPIAAPRPQAIPIPHVDNHVGGGLPTIQRIPSQQQQHASLPNANGSRLSGAVQHATGSQPHTNGVQHQRTGSAANGYTPDMMAAYAYMQANGQFNRRLPPSYMHLAAANFPKMAPGQWAHASPQVNGMHAARPAQQPHSVSP</sequence>
<feature type="region of interest" description="Disordered" evidence="1">
    <location>
        <begin position="850"/>
        <end position="873"/>
    </location>
</feature>
<feature type="compositionally biased region" description="Polar residues" evidence="1">
    <location>
        <begin position="411"/>
        <end position="421"/>
    </location>
</feature>
<dbReference type="EMBL" id="VDMD01000027">
    <property type="protein sequence ID" value="TRM59513.1"/>
    <property type="molecule type" value="Genomic_DNA"/>
</dbReference>
<feature type="non-terminal residue" evidence="3">
    <location>
        <position position="873"/>
    </location>
</feature>
<evidence type="ECO:0000313" key="3">
    <source>
        <dbReference type="EMBL" id="TRM59513.1"/>
    </source>
</evidence>
<dbReference type="Proteomes" id="UP000320762">
    <property type="component" value="Unassembled WGS sequence"/>
</dbReference>
<organism evidence="3 4">
    <name type="scientific">Schizophyllum amplum</name>
    <dbReference type="NCBI Taxonomy" id="97359"/>
    <lineage>
        <taxon>Eukaryota</taxon>
        <taxon>Fungi</taxon>
        <taxon>Dikarya</taxon>
        <taxon>Basidiomycota</taxon>
        <taxon>Agaricomycotina</taxon>
        <taxon>Agaricomycetes</taxon>
        <taxon>Agaricomycetidae</taxon>
        <taxon>Agaricales</taxon>
        <taxon>Schizophyllaceae</taxon>
        <taxon>Schizophyllum</taxon>
    </lineage>
</organism>
<gene>
    <name evidence="3" type="ORF">BD626DRAFT_507357</name>
</gene>
<keyword evidence="4" id="KW-1185">Reference proteome</keyword>
<feature type="compositionally biased region" description="Polar residues" evidence="1">
    <location>
        <begin position="786"/>
        <end position="806"/>
    </location>
</feature>
<dbReference type="InterPro" id="IPR019542">
    <property type="entry name" value="Enhancer_polycomb-like_N"/>
</dbReference>
<evidence type="ECO:0000313" key="4">
    <source>
        <dbReference type="Proteomes" id="UP000320762"/>
    </source>
</evidence>
<dbReference type="STRING" id="97359.A0A550C3Z1"/>
<feature type="region of interest" description="Disordered" evidence="1">
    <location>
        <begin position="378"/>
        <end position="440"/>
    </location>
</feature>
<proteinExistence type="predicted"/>
<evidence type="ECO:0000259" key="2">
    <source>
        <dbReference type="Pfam" id="PF10513"/>
    </source>
</evidence>
<feature type="domain" description="Enhancer of polycomb-like N-terminal" evidence="2">
    <location>
        <begin position="15"/>
        <end position="196"/>
    </location>
</feature>
<feature type="region of interest" description="Disordered" evidence="1">
    <location>
        <begin position="1"/>
        <end position="21"/>
    </location>
</feature>
<protein>
    <submittedName>
        <fullName evidence="3">Enhancer of polycomb-like-domain-containing protein</fullName>
    </submittedName>
</protein>
<feature type="region of interest" description="Disordered" evidence="1">
    <location>
        <begin position="656"/>
        <end position="806"/>
    </location>
</feature>
<name>A0A550C3Z1_9AGAR</name>
<comment type="caution">
    <text evidence="3">The sequence shown here is derived from an EMBL/GenBank/DDBJ whole genome shotgun (WGS) entry which is preliminary data.</text>
</comment>